<proteinExistence type="predicted"/>
<accession>A0A2R5EMN9</accession>
<evidence type="ECO:0000256" key="1">
    <source>
        <dbReference type="ARBA" id="ARBA00004613"/>
    </source>
</evidence>
<dbReference type="SUPFAM" id="SSF88713">
    <property type="entry name" value="Glycoside hydrolase/deacetylase"/>
    <property type="match status" value="1"/>
</dbReference>
<dbReference type="PANTHER" id="PTHR34216">
    <property type="match status" value="1"/>
</dbReference>
<sequence>MTFRRWITAFLASLLLAAAALGGFNMIVDPFGVFGDKVLGWHSYNMVNNPRVAKIGYLDQYHDRYDSYIIGGSKSSSISPELLNDYYGDGASFYSMLMYGGDFNDYEKTLYYLIDEYKPKNIVLHMSLQEISHFNETPTDFKQSLHAKVSGESKLKFYWDYLKLNPTYGYSKLEGYAQRSVDPFQYSQFIPETGVYNKIKRDAEPVDNLETYMAANAAAFAPFGKLEAVALDKNVESLKRMKAYTEEHGATFRLITGATADQELLSYDMEELKTYWTKIAEVTDFWDFSGYSGVSGDPRYFYDTMHYRNTLGAMMLGYIFEDPDVYVPANFGHYTTKDNVRERAEEAFTRPPSLNGQSVAIPILIYHHIDDDPYEPNSLITSPAKFRSDMEAVKAAGYNTVLIQDLIDYVDGKKTLPDNPVAITFDDGYLSNYEYAYPVLKELGMNATISIIGWSVGRNEHRIPGKQFYPHFTWEQAREMQESGVIDIQNHSFDLHESSPDDPSVRSGVLQMEGESNGAYSEAFAKDVSYLASLIEEEIPNHEVNIFTYPFGYYSHLSEQILMDKGYRSTLSTTPGISVIRQGDKRSLFALKRINGGPEVASEALVKLLETK</sequence>
<dbReference type="InterPro" id="IPR051398">
    <property type="entry name" value="Polysacch_Deacetylase"/>
</dbReference>
<keyword evidence="2" id="KW-0732">Signal</keyword>
<dbReference type="GO" id="GO:0005576">
    <property type="term" value="C:extracellular region"/>
    <property type="evidence" value="ECO:0007669"/>
    <property type="project" value="UniProtKB-SubCell"/>
</dbReference>
<name>A0A2R5EMN9_9BACL</name>
<protein>
    <submittedName>
        <fullName evidence="4">Polysaccharide deacetylase</fullName>
    </submittedName>
</protein>
<dbReference type="GO" id="GO:0005975">
    <property type="term" value="P:carbohydrate metabolic process"/>
    <property type="evidence" value="ECO:0007669"/>
    <property type="project" value="InterPro"/>
</dbReference>
<organism evidence="4 5">
    <name type="scientific">Paenibacillus agaridevorans</name>
    <dbReference type="NCBI Taxonomy" id="171404"/>
    <lineage>
        <taxon>Bacteria</taxon>
        <taxon>Bacillati</taxon>
        <taxon>Bacillota</taxon>
        <taxon>Bacilli</taxon>
        <taxon>Bacillales</taxon>
        <taxon>Paenibacillaceae</taxon>
        <taxon>Paenibacillus</taxon>
    </lineage>
</organism>
<dbReference type="GO" id="GO:0016810">
    <property type="term" value="F:hydrolase activity, acting on carbon-nitrogen (but not peptide) bonds"/>
    <property type="evidence" value="ECO:0007669"/>
    <property type="project" value="InterPro"/>
</dbReference>
<dbReference type="RefSeq" id="WP_108992901.1">
    <property type="nucleotide sequence ID" value="NZ_BDQX01000116.1"/>
</dbReference>
<keyword evidence="5" id="KW-1185">Reference proteome</keyword>
<dbReference type="EMBL" id="BDQX01000116">
    <property type="protein sequence ID" value="GBG07930.1"/>
    <property type="molecule type" value="Genomic_DNA"/>
</dbReference>
<dbReference type="InterPro" id="IPR011330">
    <property type="entry name" value="Glyco_hydro/deAcase_b/a-brl"/>
</dbReference>
<dbReference type="Proteomes" id="UP000245202">
    <property type="component" value="Unassembled WGS sequence"/>
</dbReference>
<feature type="domain" description="NodB homology" evidence="3">
    <location>
        <begin position="419"/>
        <end position="612"/>
    </location>
</feature>
<evidence type="ECO:0000259" key="3">
    <source>
        <dbReference type="PROSITE" id="PS51677"/>
    </source>
</evidence>
<dbReference type="Gene3D" id="3.20.20.370">
    <property type="entry name" value="Glycoside hydrolase/deacetylase"/>
    <property type="match status" value="1"/>
</dbReference>
<dbReference type="InterPro" id="IPR002509">
    <property type="entry name" value="NODB_dom"/>
</dbReference>
<dbReference type="CDD" id="cd10918">
    <property type="entry name" value="CE4_NodB_like_5s_6s"/>
    <property type="match status" value="1"/>
</dbReference>
<comment type="subcellular location">
    <subcellularLocation>
        <location evidence="1">Secreted</location>
    </subcellularLocation>
</comment>
<evidence type="ECO:0000313" key="4">
    <source>
        <dbReference type="EMBL" id="GBG07930.1"/>
    </source>
</evidence>
<comment type="caution">
    <text evidence="4">The sequence shown here is derived from an EMBL/GenBank/DDBJ whole genome shotgun (WGS) entry which is preliminary data.</text>
</comment>
<dbReference type="AlphaFoldDB" id="A0A2R5EMN9"/>
<dbReference type="PROSITE" id="PS51677">
    <property type="entry name" value="NODB"/>
    <property type="match status" value="1"/>
</dbReference>
<dbReference type="PANTHER" id="PTHR34216:SF3">
    <property type="entry name" value="POLY-BETA-1,6-N-ACETYL-D-GLUCOSAMINE N-DEACETYLASE"/>
    <property type="match status" value="1"/>
</dbReference>
<reference evidence="4 5" key="1">
    <citation type="submission" date="2017-08" db="EMBL/GenBank/DDBJ databases">
        <title>Substantial Increase in Enzyme Production by Combined Drug-Resistance Mutations in Paenibacillus agaridevorans.</title>
        <authorList>
            <person name="Tanaka Y."/>
            <person name="Funane K."/>
            <person name="Hosaka T."/>
            <person name="Shiwa Y."/>
            <person name="Fujita N."/>
            <person name="Miyazaki T."/>
            <person name="Yoshikawa H."/>
            <person name="Murakami K."/>
            <person name="Kasahara K."/>
            <person name="Inaoka T."/>
            <person name="Hiraga Y."/>
            <person name="Ochi K."/>
        </authorList>
    </citation>
    <scope>NUCLEOTIDE SEQUENCE [LARGE SCALE GENOMIC DNA]</scope>
    <source>
        <strain evidence="4 5">T-3040</strain>
    </source>
</reference>
<dbReference type="Pfam" id="PF01522">
    <property type="entry name" value="Polysacc_deac_1"/>
    <property type="match status" value="1"/>
</dbReference>
<evidence type="ECO:0000256" key="2">
    <source>
        <dbReference type="ARBA" id="ARBA00022729"/>
    </source>
</evidence>
<evidence type="ECO:0000313" key="5">
    <source>
        <dbReference type="Proteomes" id="UP000245202"/>
    </source>
</evidence>
<gene>
    <name evidence="4" type="ORF">PAT3040_02495</name>
</gene>